<keyword evidence="3" id="KW-1185">Reference proteome</keyword>
<feature type="transmembrane region" description="Helical" evidence="1">
    <location>
        <begin position="100"/>
        <end position="118"/>
    </location>
</feature>
<feature type="transmembrane region" description="Helical" evidence="1">
    <location>
        <begin position="65"/>
        <end position="88"/>
    </location>
</feature>
<reference evidence="2" key="1">
    <citation type="submission" date="2020-07" db="EMBL/GenBank/DDBJ databases">
        <title>Genome sequence and genetic diversity analysis of an under-domesticated orphan crop, white fonio (Digitaria exilis).</title>
        <authorList>
            <person name="Bennetzen J.L."/>
            <person name="Chen S."/>
            <person name="Ma X."/>
            <person name="Wang X."/>
            <person name="Yssel A.E.J."/>
            <person name="Chaluvadi S.R."/>
            <person name="Johnson M."/>
            <person name="Gangashetty P."/>
            <person name="Hamidou F."/>
            <person name="Sanogo M.D."/>
            <person name="Zwaenepoel A."/>
            <person name="Wallace J."/>
            <person name="Van De Peer Y."/>
            <person name="Van Deynze A."/>
        </authorList>
    </citation>
    <scope>NUCLEOTIDE SEQUENCE</scope>
    <source>
        <tissue evidence="2">Leaves</tissue>
    </source>
</reference>
<feature type="transmembrane region" description="Helical" evidence="1">
    <location>
        <begin position="130"/>
        <end position="149"/>
    </location>
</feature>
<keyword evidence="1" id="KW-1133">Transmembrane helix</keyword>
<evidence type="ECO:0000313" key="3">
    <source>
        <dbReference type="Proteomes" id="UP000636709"/>
    </source>
</evidence>
<accession>A0A835DWS1</accession>
<protein>
    <submittedName>
        <fullName evidence="2">Uncharacterized protein</fullName>
    </submittedName>
</protein>
<dbReference type="InterPro" id="IPR045501">
    <property type="entry name" value="DUF6490"/>
</dbReference>
<feature type="transmembrane region" description="Helical" evidence="1">
    <location>
        <begin position="39"/>
        <end position="59"/>
    </location>
</feature>
<dbReference type="OrthoDB" id="737602at2759"/>
<evidence type="ECO:0000256" key="1">
    <source>
        <dbReference type="SAM" id="Phobius"/>
    </source>
</evidence>
<name>A0A835DWS1_9POAL</name>
<dbReference type="PANTHER" id="PTHR46610:SF3">
    <property type="entry name" value="OS01G0238200 PROTEIN"/>
    <property type="match status" value="1"/>
</dbReference>
<dbReference type="Proteomes" id="UP000636709">
    <property type="component" value="Unassembled WGS sequence"/>
</dbReference>
<comment type="caution">
    <text evidence="2">The sequence shown here is derived from an EMBL/GenBank/DDBJ whole genome shotgun (WGS) entry which is preliminary data.</text>
</comment>
<dbReference type="Pfam" id="PF20100">
    <property type="entry name" value="DUF6490"/>
    <property type="match status" value="1"/>
</dbReference>
<organism evidence="2 3">
    <name type="scientific">Digitaria exilis</name>
    <dbReference type="NCBI Taxonomy" id="1010633"/>
    <lineage>
        <taxon>Eukaryota</taxon>
        <taxon>Viridiplantae</taxon>
        <taxon>Streptophyta</taxon>
        <taxon>Embryophyta</taxon>
        <taxon>Tracheophyta</taxon>
        <taxon>Spermatophyta</taxon>
        <taxon>Magnoliopsida</taxon>
        <taxon>Liliopsida</taxon>
        <taxon>Poales</taxon>
        <taxon>Poaceae</taxon>
        <taxon>PACMAD clade</taxon>
        <taxon>Panicoideae</taxon>
        <taxon>Panicodae</taxon>
        <taxon>Paniceae</taxon>
        <taxon>Anthephorinae</taxon>
        <taxon>Digitaria</taxon>
    </lineage>
</organism>
<dbReference type="AlphaFoldDB" id="A0A835DWS1"/>
<proteinExistence type="predicted"/>
<evidence type="ECO:0000313" key="2">
    <source>
        <dbReference type="EMBL" id="KAF8652124.1"/>
    </source>
</evidence>
<dbReference type="PANTHER" id="PTHR46610">
    <property type="entry name" value="OS05G0181300 PROTEIN"/>
    <property type="match status" value="1"/>
</dbReference>
<sequence>MAAEQTKLAEEQRQALLRGRAAGTGAEEAEVGLRESGGFGWLTALGFLFLTFNSGMAIYRSNGDPAAVGFVAFSYIDLVLLFCCLRWFENAAPGSPARGKLKVAVWVLTTLLTIVFSYKVATIMPMAVQILVWGMAAATVLGGFYAFFLHREGKVSSSNCHGRPRSRFALCNPAPPSQPFPPSPSSLPISSKVILSFSHMHLPGGLASSFVLG</sequence>
<dbReference type="EMBL" id="JACEFO010002671">
    <property type="protein sequence ID" value="KAF8652124.1"/>
    <property type="molecule type" value="Genomic_DNA"/>
</dbReference>
<keyword evidence="1" id="KW-0472">Membrane</keyword>
<keyword evidence="1" id="KW-0812">Transmembrane</keyword>
<gene>
    <name evidence="2" type="ORF">HU200_063074</name>
</gene>